<dbReference type="SUPFAM" id="SSF56801">
    <property type="entry name" value="Acetyl-CoA synthetase-like"/>
    <property type="match status" value="1"/>
</dbReference>
<proteinExistence type="predicted"/>
<name>A0AAE4UYN1_9NOCA</name>
<dbReference type="Proteomes" id="UP001185863">
    <property type="component" value="Unassembled WGS sequence"/>
</dbReference>
<gene>
    <name evidence="1" type="ORF">R4315_13200</name>
</gene>
<organism evidence="1 2">
    <name type="scientific">Rhodococcus oxybenzonivorans</name>
    <dbReference type="NCBI Taxonomy" id="1990687"/>
    <lineage>
        <taxon>Bacteria</taxon>
        <taxon>Bacillati</taxon>
        <taxon>Actinomycetota</taxon>
        <taxon>Actinomycetes</taxon>
        <taxon>Mycobacteriales</taxon>
        <taxon>Nocardiaceae</taxon>
        <taxon>Rhodococcus</taxon>
    </lineage>
</organism>
<reference evidence="1" key="1">
    <citation type="submission" date="2023-10" db="EMBL/GenBank/DDBJ databases">
        <title>Development of a sustainable strategy for remediation of hydrocarbon-contaminated territories based on the waste exchange concept.</title>
        <authorList>
            <person name="Krivoruchko A."/>
        </authorList>
    </citation>
    <scope>NUCLEOTIDE SEQUENCE</scope>
    <source>
        <strain evidence="1">IEGM 68</strain>
    </source>
</reference>
<dbReference type="RefSeq" id="WP_213575724.1">
    <property type="nucleotide sequence ID" value="NZ_JAWLUP010000026.1"/>
</dbReference>
<evidence type="ECO:0000313" key="2">
    <source>
        <dbReference type="Proteomes" id="UP001185863"/>
    </source>
</evidence>
<comment type="caution">
    <text evidence="1">The sequence shown here is derived from an EMBL/GenBank/DDBJ whole genome shotgun (WGS) entry which is preliminary data.</text>
</comment>
<dbReference type="AlphaFoldDB" id="A0AAE4UYN1"/>
<evidence type="ECO:0000313" key="1">
    <source>
        <dbReference type="EMBL" id="MDV7265500.1"/>
    </source>
</evidence>
<protein>
    <submittedName>
        <fullName evidence="1">Uncharacterized protein</fullName>
    </submittedName>
</protein>
<dbReference type="EMBL" id="JAWLUP010000026">
    <property type="protein sequence ID" value="MDV7265500.1"/>
    <property type="molecule type" value="Genomic_DNA"/>
</dbReference>
<accession>A0AAE4UYN1</accession>
<sequence>MTRQTMLEAAGRLPRSPIYGIGVFPSGDGFVDYEIGWEDLGRDVAWAHEQLLAAGVTAHDHVLITAPNHENPWLSPVVRALRLIGATYTPAETYNWDVTRFLSVLERLPITVVIGLGGDTLGAAKAQQPDLAALFENVRLIWARPEAHAELEAAGVNSMMLALLGPALALALPDAPGVLRVNGAEWTVRESDGRLLVSATPARRARIVDVPVGLSGRVSQDGDTILTES</sequence>